<reference evidence="1" key="1">
    <citation type="submission" date="2020-02" db="EMBL/GenBank/DDBJ databases">
        <authorList>
            <person name="Meier V. D."/>
        </authorList>
    </citation>
    <scope>NUCLEOTIDE SEQUENCE</scope>
    <source>
        <strain evidence="1">AVDCRST_MAG86</strain>
    </source>
</reference>
<evidence type="ECO:0000313" key="1">
    <source>
        <dbReference type="EMBL" id="CAA9589325.1"/>
    </source>
</evidence>
<protein>
    <submittedName>
        <fullName evidence="1">Uncharacterized protein</fullName>
    </submittedName>
</protein>
<dbReference type="AlphaFoldDB" id="A0A6J4VY17"/>
<sequence length="151" mass="16962">LHIQAPPYNTAILHSLDGHPSKQERRTVHARSPPFPLGPHGVTLFGGAQQLGADVRYSAEDLRPVRAQLAMATKSSSDMDRKRTLIVGIKALRKRVEVVLIDGALNFFKTYREIGRVSRASSCHFVRHRDDPLKVLQCVRYGSLIFNVCQY</sequence>
<feature type="non-terminal residue" evidence="1">
    <location>
        <position position="1"/>
    </location>
</feature>
<accession>A0A6J4VY17</accession>
<proteinExistence type="predicted"/>
<dbReference type="EMBL" id="CADCWP010000375">
    <property type="protein sequence ID" value="CAA9589325.1"/>
    <property type="molecule type" value="Genomic_DNA"/>
</dbReference>
<gene>
    <name evidence="1" type="ORF">AVDCRST_MAG86-4386</name>
</gene>
<name>A0A6J4VY17_9DEIN</name>
<organism evidence="1">
    <name type="scientific">uncultured Truepera sp</name>
    <dbReference type="NCBI Taxonomy" id="543023"/>
    <lineage>
        <taxon>Bacteria</taxon>
        <taxon>Thermotogati</taxon>
        <taxon>Deinococcota</taxon>
        <taxon>Deinococci</taxon>
        <taxon>Trueperales</taxon>
        <taxon>Trueperaceae</taxon>
        <taxon>Truepera</taxon>
        <taxon>environmental samples</taxon>
    </lineage>
</organism>